<feature type="transmembrane region" description="Helical" evidence="10">
    <location>
        <begin position="133"/>
        <end position="151"/>
    </location>
</feature>
<dbReference type="GO" id="GO:0005524">
    <property type="term" value="F:ATP binding"/>
    <property type="evidence" value="ECO:0007669"/>
    <property type="project" value="UniProtKB-KW"/>
</dbReference>
<dbReference type="SMART" id="SM00382">
    <property type="entry name" value="AAA"/>
    <property type="match status" value="1"/>
</dbReference>
<dbReference type="PANTHER" id="PTHR43394">
    <property type="entry name" value="ATP-DEPENDENT PERMEASE MDL1, MITOCHONDRIAL"/>
    <property type="match status" value="1"/>
</dbReference>
<evidence type="ECO:0000256" key="4">
    <source>
        <dbReference type="ARBA" id="ARBA00022692"/>
    </source>
</evidence>
<dbReference type="PROSITE" id="PS50929">
    <property type="entry name" value="ABC_TM1F"/>
    <property type="match status" value="1"/>
</dbReference>
<keyword evidence="6 13" id="KW-0067">ATP-binding</keyword>
<dbReference type="FunFam" id="3.40.50.300:FF:000854">
    <property type="entry name" value="Multidrug ABC transporter ATP-binding protein"/>
    <property type="match status" value="1"/>
</dbReference>
<sequence length="580" mass="62793">MKRIVGYLSAYKGRMAGGFSLKVAGTLAELFLPLIMEHMIDVVAPTHSVLALSLWGVGMLAVAVVAWAGNVIANRMASKVARDTTERLRSDLFAKTLSLSARQTDAETVPSLVSRLSTDTYNVHTMVGMMQRIGVRAPILLIGGVALTFTVDAMLALILLVTVPFLVLISVFVAMKGIKLYTRLHASVDVMVRKVRDDYTGIRVIKALSKTEHESAAFRGINETIVRNETKANVTTGVSNPIMNVVLNLGMTAVIFFGAYRIAGGQAEPGALVAFTSFFTIILNAVISIGRVFVELSRGTASAKRIEEVLNLPQELLPECCPQDKSGALIRFENVSFSYGGAPALRDISFSVGRGESLGVIGATGSGKSTLVNLLLRFYDAEQGAVYIDGVNVKSYPKEELCKKFGVVFQNDFLMAASIRENIDFERGLAQENVEAAAGYARAAEFIAEHGGYEGMLTARGGNFSGGQKQRLLIARALAAKPEILILNDSSSALDYRTDASLRRALLENLSDTAVVMIAQRISSVRFADHILVLDGGKMVGFGTDEELMRSCETYRRIYRSQHGEDSESEGGEQYADVRA</sequence>
<dbReference type="SUPFAM" id="SSF90123">
    <property type="entry name" value="ABC transporter transmembrane region"/>
    <property type="match status" value="1"/>
</dbReference>
<evidence type="ECO:0000256" key="6">
    <source>
        <dbReference type="ARBA" id="ARBA00022840"/>
    </source>
</evidence>
<dbReference type="GO" id="GO:0015421">
    <property type="term" value="F:ABC-type oligopeptide transporter activity"/>
    <property type="evidence" value="ECO:0007669"/>
    <property type="project" value="TreeGrafter"/>
</dbReference>
<organism evidence="13 14">
    <name type="scientific">Candidatus Borkfalkia excrementigallinarum</name>
    <dbReference type="NCBI Taxonomy" id="2838506"/>
    <lineage>
        <taxon>Bacteria</taxon>
        <taxon>Bacillati</taxon>
        <taxon>Bacillota</taxon>
        <taxon>Clostridia</taxon>
        <taxon>Christensenellales</taxon>
        <taxon>Christensenellaceae</taxon>
        <taxon>Candidatus Borkfalkia</taxon>
    </lineage>
</organism>
<evidence type="ECO:0000256" key="8">
    <source>
        <dbReference type="ARBA" id="ARBA00023136"/>
    </source>
</evidence>
<protein>
    <submittedName>
        <fullName evidence="13">ABC transporter ATP-binding protein/permease</fullName>
    </submittedName>
</protein>
<accession>A0A9D1ZV68</accession>
<evidence type="ECO:0000256" key="2">
    <source>
        <dbReference type="ARBA" id="ARBA00022448"/>
    </source>
</evidence>
<evidence type="ECO:0000256" key="7">
    <source>
        <dbReference type="ARBA" id="ARBA00022989"/>
    </source>
</evidence>
<evidence type="ECO:0000256" key="5">
    <source>
        <dbReference type="ARBA" id="ARBA00022741"/>
    </source>
</evidence>
<comment type="subcellular location">
    <subcellularLocation>
        <location evidence="1">Cell membrane</location>
        <topology evidence="1">Multi-pass membrane protein</topology>
    </subcellularLocation>
</comment>
<reference evidence="13" key="2">
    <citation type="submission" date="2021-04" db="EMBL/GenBank/DDBJ databases">
        <authorList>
            <person name="Gilroy R."/>
        </authorList>
    </citation>
    <scope>NUCLEOTIDE SEQUENCE</scope>
    <source>
        <strain evidence="13">1345</strain>
    </source>
</reference>
<keyword evidence="8 10" id="KW-0472">Membrane</keyword>
<reference evidence="13" key="1">
    <citation type="journal article" date="2021" name="PeerJ">
        <title>Extensive microbial diversity within the chicken gut microbiome revealed by metagenomics and culture.</title>
        <authorList>
            <person name="Gilroy R."/>
            <person name="Ravi A."/>
            <person name="Getino M."/>
            <person name="Pursley I."/>
            <person name="Horton D.L."/>
            <person name="Alikhan N.F."/>
            <person name="Baker D."/>
            <person name="Gharbi K."/>
            <person name="Hall N."/>
            <person name="Watson M."/>
            <person name="Adriaenssens E.M."/>
            <person name="Foster-Nyarko E."/>
            <person name="Jarju S."/>
            <person name="Secka A."/>
            <person name="Antonio M."/>
            <person name="Oren A."/>
            <person name="Chaudhuri R.R."/>
            <person name="La Ragione R."/>
            <person name="Hildebrand F."/>
            <person name="Pallen M.J."/>
        </authorList>
    </citation>
    <scope>NUCLEOTIDE SEQUENCE</scope>
    <source>
        <strain evidence="13">1345</strain>
    </source>
</reference>
<dbReference type="InterPro" id="IPR039421">
    <property type="entry name" value="Type_1_exporter"/>
</dbReference>
<dbReference type="GO" id="GO:0005886">
    <property type="term" value="C:plasma membrane"/>
    <property type="evidence" value="ECO:0007669"/>
    <property type="project" value="UniProtKB-SubCell"/>
</dbReference>
<feature type="domain" description="ABC transporter" evidence="11">
    <location>
        <begin position="330"/>
        <end position="561"/>
    </location>
</feature>
<dbReference type="InterPro" id="IPR003439">
    <property type="entry name" value="ABC_transporter-like_ATP-bd"/>
</dbReference>
<comment type="caution">
    <text evidence="13">The sequence shown here is derived from an EMBL/GenBank/DDBJ whole genome shotgun (WGS) entry which is preliminary data.</text>
</comment>
<dbReference type="AlphaFoldDB" id="A0A9D1ZV68"/>
<keyword evidence="5" id="KW-0547">Nucleotide-binding</keyword>
<dbReference type="InterPro" id="IPR011527">
    <property type="entry name" value="ABC1_TM_dom"/>
</dbReference>
<feature type="transmembrane region" description="Helical" evidence="10">
    <location>
        <begin position="269"/>
        <end position="294"/>
    </location>
</feature>
<dbReference type="EMBL" id="DXCQ01000020">
    <property type="protein sequence ID" value="HIY96385.1"/>
    <property type="molecule type" value="Genomic_DNA"/>
</dbReference>
<dbReference type="PROSITE" id="PS00211">
    <property type="entry name" value="ABC_TRANSPORTER_1"/>
    <property type="match status" value="1"/>
</dbReference>
<evidence type="ECO:0000256" key="10">
    <source>
        <dbReference type="SAM" id="Phobius"/>
    </source>
</evidence>
<evidence type="ECO:0000313" key="14">
    <source>
        <dbReference type="Proteomes" id="UP000886750"/>
    </source>
</evidence>
<keyword evidence="7 10" id="KW-1133">Transmembrane helix</keyword>
<evidence type="ECO:0000256" key="3">
    <source>
        <dbReference type="ARBA" id="ARBA00022475"/>
    </source>
</evidence>
<evidence type="ECO:0000313" key="13">
    <source>
        <dbReference type="EMBL" id="HIY96385.1"/>
    </source>
</evidence>
<evidence type="ECO:0000259" key="12">
    <source>
        <dbReference type="PROSITE" id="PS50929"/>
    </source>
</evidence>
<keyword evidence="3" id="KW-1003">Cell membrane</keyword>
<dbReference type="SUPFAM" id="SSF52540">
    <property type="entry name" value="P-loop containing nucleoside triphosphate hydrolases"/>
    <property type="match status" value="1"/>
</dbReference>
<keyword evidence="4 10" id="KW-0812">Transmembrane</keyword>
<feature type="region of interest" description="Disordered" evidence="9">
    <location>
        <begin position="561"/>
        <end position="580"/>
    </location>
</feature>
<dbReference type="PROSITE" id="PS50893">
    <property type="entry name" value="ABC_TRANSPORTER_2"/>
    <property type="match status" value="1"/>
</dbReference>
<gene>
    <name evidence="13" type="ORF">H9729_01715</name>
</gene>
<feature type="transmembrane region" description="Helical" evidence="10">
    <location>
        <begin position="157"/>
        <end position="175"/>
    </location>
</feature>
<evidence type="ECO:0000259" key="11">
    <source>
        <dbReference type="PROSITE" id="PS50893"/>
    </source>
</evidence>
<dbReference type="Pfam" id="PF00664">
    <property type="entry name" value="ABC_membrane"/>
    <property type="match status" value="1"/>
</dbReference>
<proteinExistence type="predicted"/>
<dbReference type="Pfam" id="PF00005">
    <property type="entry name" value="ABC_tran"/>
    <property type="match status" value="1"/>
</dbReference>
<feature type="transmembrane region" description="Helical" evidence="10">
    <location>
        <begin position="245"/>
        <end position="263"/>
    </location>
</feature>
<dbReference type="InterPro" id="IPR036640">
    <property type="entry name" value="ABC1_TM_sf"/>
</dbReference>
<feature type="transmembrane region" description="Helical" evidence="10">
    <location>
        <begin position="21"/>
        <end position="40"/>
    </location>
</feature>
<dbReference type="InterPro" id="IPR003593">
    <property type="entry name" value="AAA+_ATPase"/>
</dbReference>
<dbReference type="InterPro" id="IPR017871">
    <property type="entry name" value="ABC_transporter-like_CS"/>
</dbReference>
<dbReference type="PANTHER" id="PTHR43394:SF1">
    <property type="entry name" value="ATP-BINDING CASSETTE SUB-FAMILY B MEMBER 10, MITOCHONDRIAL"/>
    <property type="match status" value="1"/>
</dbReference>
<dbReference type="Gene3D" id="3.40.50.300">
    <property type="entry name" value="P-loop containing nucleotide triphosphate hydrolases"/>
    <property type="match status" value="1"/>
</dbReference>
<feature type="domain" description="ABC transmembrane type-1" evidence="12">
    <location>
        <begin position="16"/>
        <end position="298"/>
    </location>
</feature>
<dbReference type="InterPro" id="IPR027417">
    <property type="entry name" value="P-loop_NTPase"/>
</dbReference>
<feature type="transmembrane region" description="Helical" evidence="10">
    <location>
        <begin position="52"/>
        <end position="73"/>
    </location>
</feature>
<dbReference type="Proteomes" id="UP000886750">
    <property type="component" value="Unassembled WGS sequence"/>
</dbReference>
<dbReference type="CDD" id="cd18548">
    <property type="entry name" value="ABC_6TM_Tm287_like"/>
    <property type="match status" value="1"/>
</dbReference>
<keyword evidence="2" id="KW-0813">Transport</keyword>
<dbReference type="GO" id="GO:0016887">
    <property type="term" value="F:ATP hydrolysis activity"/>
    <property type="evidence" value="ECO:0007669"/>
    <property type="project" value="InterPro"/>
</dbReference>
<evidence type="ECO:0000256" key="1">
    <source>
        <dbReference type="ARBA" id="ARBA00004651"/>
    </source>
</evidence>
<dbReference type="Gene3D" id="1.20.1560.10">
    <property type="entry name" value="ABC transporter type 1, transmembrane domain"/>
    <property type="match status" value="1"/>
</dbReference>
<name>A0A9D1ZV68_9FIRM</name>
<evidence type="ECO:0000256" key="9">
    <source>
        <dbReference type="SAM" id="MobiDB-lite"/>
    </source>
</evidence>